<feature type="binding site" evidence="6">
    <location>
        <position position="202"/>
    </location>
    <ligand>
        <name>FAD</name>
        <dbReference type="ChEBI" id="CHEBI:57692"/>
    </ligand>
</feature>
<dbReference type="InterPro" id="IPR012132">
    <property type="entry name" value="GMC_OxRdtase"/>
</dbReference>
<evidence type="ECO:0000256" key="3">
    <source>
        <dbReference type="ARBA" id="ARBA00022630"/>
    </source>
</evidence>
<keyword evidence="10" id="KW-1185">Reference proteome</keyword>
<dbReference type="PANTHER" id="PTHR11552:SF119">
    <property type="entry name" value="GLUCOSE-METHANOL-CHOLINE OXIDOREDUCTASE N-TERMINAL DOMAIN-CONTAINING PROTEIN"/>
    <property type="match status" value="1"/>
</dbReference>
<name>A0AAD7DJW8_9AGAR</name>
<keyword evidence="4 6" id="KW-0274">FAD</keyword>
<comment type="cofactor">
    <cofactor evidence="1 6">
        <name>FAD</name>
        <dbReference type="ChEBI" id="CHEBI:57692"/>
    </cofactor>
</comment>
<dbReference type="SUPFAM" id="SSF51905">
    <property type="entry name" value="FAD/NAD(P)-binding domain"/>
    <property type="match status" value="1"/>
</dbReference>
<dbReference type="Gene3D" id="3.30.560.10">
    <property type="entry name" value="Glucose Oxidase, domain 3"/>
    <property type="match status" value="1"/>
</dbReference>
<dbReference type="SUPFAM" id="SSF54373">
    <property type="entry name" value="FAD-linked reductases, C-terminal domain"/>
    <property type="match status" value="1"/>
</dbReference>
<evidence type="ECO:0000259" key="8">
    <source>
        <dbReference type="Pfam" id="PF00732"/>
    </source>
</evidence>
<evidence type="ECO:0000256" key="6">
    <source>
        <dbReference type="PIRSR" id="PIRSR000137-2"/>
    </source>
</evidence>
<evidence type="ECO:0000313" key="9">
    <source>
        <dbReference type="EMBL" id="KAJ7692989.1"/>
    </source>
</evidence>
<evidence type="ECO:0000313" key="10">
    <source>
        <dbReference type="Proteomes" id="UP001215598"/>
    </source>
</evidence>
<gene>
    <name evidence="9" type="ORF">B0H16DRAFT_1751675</name>
</gene>
<dbReference type="PIRSF" id="PIRSF000137">
    <property type="entry name" value="Alcohol_oxidase"/>
    <property type="match status" value="1"/>
</dbReference>
<evidence type="ECO:0000256" key="7">
    <source>
        <dbReference type="SAM" id="MobiDB-lite"/>
    </source>
</evidence>
<comment type="caution">
    <text evidence="9">The sequence shown here is derived from an EMBL/GenBank/DDBJ whole genome shotgun (WGS) entry which is preliminary data.</text>
</comment>
<protein>
    <submittedName>
        <fullName evidence="9">GMC oxidoreductase-domain-containing protein</fullName>
    </submittedName>
</protein>
<dbReference type="Proteomes" id="UP001215598">
    <property type="component" value="Unassembled WGS sequence"/>
</dbReference>
<dbReference type="GO" id="GO:0016614">
    <property type="term" value="F:oxidoreductase activity, acting on CH-OH group of donors"/>
    <property type="evidence" value="ECO:0007669"/>
    <property type="project" value="InterPro"/>
</dbReference>
<evidence type="ECO:0000256" key="2">
    <source>
        <dbReference type="ARBA" id="ARBA00010790"/>
    </source>
</evidence>
<organism evidence="9 10">
    <name type="scientific">Mycena metata</name>
    <dbReference type="NCBI Taxonomy" id="1033252"/>
    <lineage>
        <taxon>Eukaryota</taxon>
        <taxon>Fungi</taxon>
        <taxon>Dikarya</taxon>
        <taxon>Basidiomycota</taxon>
        <taxon>Agaricomycotina</taxon>
        <taxon>Agaricomycetes</taxon>
        <taxon>Agaricomycetidae</taxon>
        <taxon>Agaricales</taxon>
        <taxon>Marasmiineae</taxon>
        <taxon>Mycenaceae</taxon>
        <taxon>Mycena</taxon>
    </lineage>
</organism>
<accession>A0AAD7DJW8</accession>
<evidence type="ECO:0000256" key="4">
    <source>
        <dbReference type="ARBA" id="ARBA00022827"/>
    </source>
</evidence>
<dbReference type="PANTHER" id="PTHR11552">
    <property type="entry name" value="GLUCOSE-METHANOL-CHOLINE GMC OXIDOREDUCTASE"/>
    <property type="match status" value="1"/>
</dbReference>
<sequence length="458" mass="51116">MVHPQEVDIIVAGGGSAGCVVAGRLAYADPTLKVMLIEGGANNRDDPWVYRQVVSFLECSPTHSPAQTRYLREEHAERWNQRQGDVLHRHGGILPFAWEEEHCSLSNCQKPSNSETHEYDGPIAISNGGTITALAQDSLRASDALGVPFSDDIQDLNTSYASEIWAKYINRDTGRRSDAATAYLHSVMDTQTNLFLRTNARVSRVVFEGDKAVGVAYVPARNRGHAGQIVETIILERSGVGNAERLQKLNIKVVNDLPGVGEEYQDHYTTISSEIVFRVSNESATSDDFLRGDKEVQKEVFQEWALSPEKARLSSNAIDAGFKIRPTEAELKEMGPEFNELWDTYFKEKADKPVMFGVIVSGAYADHTLLPPGKFQYLEYPASHGRIHIHSTKPYVEPEFDSGLMNNKADFAPIRWSHKKTREVARRMDALRDELTSHHPRFHPASPAAAKDIDACRK</sequence>
<feature type="domain" description="Glucose-methanol-choline oxidoreductase N-terminal" evidence="8">
    <location>
        <begin position="77"/>
        <end position="268"/>
    </location>
</feature>
<feature type="region of interest" description="Disordered" evidence="7">
    <location>
        <begin position="436"/>
        <end position="458"/>
    </location>
</feature>
<dbReference type="InterPro" id="IPR027424">
    <property type="entry name" value="Glucose_Oxidase_domain_2"/>
</dbReference>
<evidence type="ECO:0000256" key="5">
    <source>
        <dbReference type="ARBA" id="ARBA00023002"/>
    </source>
</evidence>
<proteinExistence type="inferred from homology"/>
<dbReference type="GO" id="GO:0050660">
    <property type="term" value="F:flavin adenine dinucleotide binding"/>
    <property type="evidence" value="ECO:0007669"/>
    <property type="project" value="InterPro"/>
</dbReference>
<dbReference type="EMBL" id="JARKIB010000740">
    <property type="protein sequence ID" value="KAJ7692989.1"/>
    <property type="molecule type" value="Genomic_DNA"/>
</dbReference>
<dbReference type="Gene3D" id="4.10.450.10">
    <property type="entry name" value="Glucose Oxidase, domain 2"/>
    <property type="match status" value="1"/>
</dbReference>
<dbReference type="AlphaFoldDB" id="A0AAD7DJW8"/>
<comment type="similarity">
    <text evidence="2">Belongs to the GMC oxidoreductase family.</text>
</comment>
<reference evidence="9" key="1">
    <citation type="submission" date="2023-03" db="EMBL/GenBank/DDBJ databases">
        <title>Massive genome expansion in bonnet fungi (Mycena s.s.) driven by repeated elements and novel gene families across ecological guilds.</title>
        <authorList>
            <consortium name="Lawrence Berkeley National Laboratory"/>
            <person name="Harder C.B."/>
            <person name="Miyauchi S."/>
            <person name="Viragh M."/>
            <person name="Kuo A."/>
            <person name="Thoen E."/>
            <person name="Andreopoulos B."/>
            <person name="Lu D."/>
            <person name="Skrede I."/>
            <person name="Drula E."/>
            <person name="Henrissat B."/>
            <person name="Morin E."/>
            <person name="Kohler A."/>
            <person name="Barry K."/>
            <person name="LaButti K."/>
            <person name="Morin E."/>
            <person name="Salamov A."/>
            <person name="Lipzen A."/>
            <person name="Mereny Z."/>
            <person name="Hegedus B."/>
            <person name="Baldrian P."/>
            <person name="Stursova M."/>
            <person name="Weitz H."/>
            <person name="Taylor A."/>
            <person name="Grigoriev I.V."/>
            <person name="Nagy L.G."/>
            <person name="Martin F."/>
            <person name="Kauserud H."/>
        </authorList>
    </citation>
    <scope>NUCLEOTIDE SEQUENCE</scope>
    <source>
        <strain evidence="9">CBHHK182m</strain>
    </source>
</reference>
<dbReference type="Pfam" id="PF00732">
    <property type="entry name" value="GMC_oxred_N"/>
    <property type="match status" value="1"/>
</dbReference>
<keyword evidence="3" id="KW-0285">Flavoprotein</keyword>
<dbReference type="InterPro" id="IPR000172">
    <property type="entry name" value="GMC_OxRdtase_N"/>
</dbReference>
<evidence type="ECO:0000256" key="1">
    <source>
        <dbReference type="ARBA" id="ARBA00001974"/>
    </source>
</evidence>
<dbReference type="Gene3D" id="3.50.50.60">
    <property type="entry name" value="FAD/NAD(P)-binding domain"/>
    <property type="match status" value="2"/>
</dbReference>
<dbReference type="InterPro" id="IPR036188">
    <property type="entry name" value="FAD/NAD-bd_sf"/>
</dbReference>
<keyword evidence="5" id="KW-0560">Oxidoreductase</keyword>
<dbReference type="Pfam" id="PF05834">
    <property type="entry name" value="Lycopene_cycl"/>
    <property type="match status" value="1"/>
</dbReference>